<evidence type="ECO:0000256" key="1">
    <source>
        <dbReference type="ARBA" id="ARBA00004236"/>
    </source>
</evidence>
<evidence type="ECO:0000313" key="5">
    <source>
        <dbReference type="EMBL" id="PTU73035.1"/>
    </source>
</evidence>
<dbReference type="OrthoDB" id="6080098at2"/>
<sequence length="302" mass="33175">MSSAHFRPSALRWLLPLSLLLVAGLALVSYRHWDDRLLFWLKQLDMSVAEREESVWLPGYRAVIQARLLRGLEDDEASGLAYSPVSGTLFLVTGKLPRLVEISTEGDVLRQVELVGFANPEAVEVLGDGRIAIVDERARTLSAFHLPPKVTRIEVASLQQIDLGFARAGNKGFEGLAWDGRHNRLLLAKERSPMGLFGLPFPGEDGATGAVEPMDVGHLFVRDMSSLAVDARTGHTLVLSDESRLLLELDEQGEPVSFISLIGGFNGLDAPIRQAEGVAIDEQGTLYMVGEPNLFYVFRKDS</sequence>
<dbReference type="AlphaFoldDB" id="A0A2T5P5R4"/>
<dbReference type="Pfam" id="PF06977">
    <property type="entry name" value="SdiA-regulated"/>
    <property type="match status" value="1"/>
</dbReference>
<keyword evidence="6" id="KW-1185">Reference proteome</keyword>
<keyword evidence="3" id="KW-1003">Cell membrane</keyword>
<evidence type="ECO:0000256" key="2">
    <source>
        <dbReference type="ARBA" id="ARBA00009852"/>
    </source>
</evidence>
<dbReference type="RefSeq" id="WP_108108816.1">
    <property type="nucleotide sequence ID" value="NZ_QASN01000021.1"/>
</dbReference>
<dbReference type="Proteomes" id="UP000244064">
    <property type="component" value="Unassembled WGS sequence"/>
</dbReference>
<dbReference type="GO" id="GO:0005886">
    <property type="term" value="C:plasma membrane"/>
    <property type="evidence" value="ECO:0007669"/>
    <property type="project" value="UniProtKB-SubCell"/>
</dbReference>
<evidence type="ECO:0000256" key="3">
    <source>
        <dbReference type="ARBA" id="ARBA00022475"/>
    </source>
</evidence>
<comment type="similarity">
    <text evidence="2">Belongs to the YjiK family.</text>
</comment>
<protein>
    <submittedName>
        <fullName evidence="5">DNA-binding protein</fullName>
    </submittedName>
</protein>
<keyword evidence="5" id="KW-0238">DNA-binding</keyword>
<proteinExistence type="inferred from homology"/>
<reference evidence="5 6" key="1">
    <citation type="submission" date="2018-04" db="EMBL/GenBank/DDBJ databases">
        <title>Pseudomonas sp. nov., isolated from mangrove soil.</title>
        <authorList>
            <person name="Chen C."/>
        </authorList>
    </citation>
    <scope>NUCLEOTIDE SEQUENCE [LARGE SCALE GENOMIC DNA]</scope>
    <source>
        <strain evidence="5 6">TC-11</strain>
    </source>
</reference>
<dbReference type="CDD" id="cd09971">
    <property type="entry name" value="SdiA-regulated"/>
    <property type="match status" value="1"/>
</dbReference>
<evidence type="ECO:0000256" key="4">
    <source>
        <dbReference type="ARBA" id="ARBA00023136"/>
    </source>
</evidence>
<dbReference type="InterPro" id="IPR011042">
    <property type="entry name" value="6-blade_b-propeller_TolB-like"/>
</dbReference>
<accession>A0A2T5P5R4</accession>
<comment type="caution">
    <text evidence="5">The sequence shown here is derived from an EMBL/GenBank/DDBJ whole genome shotgun (WGS) entry which is preliminary data.</text>
</comment>
<comment type="subcellular location">
    <subcellularLocation>
        <location evidence="1">Cell membrane</location>
    </subcellularLocation>
</comment>
<dbReference type="InterPro" id="IPR009722">
    <property type="entry name" value="YjiK/CarP"/>
</dbReference>
<dbReference type="SUPFAM" id="SSF50956">
    <property type="entry name" value="Thermostable phytase (3-phytase)"/>
    <property type="match status" value="1"/>
</dbReference>
<name>A0A2T5P5R4_9PSED</name>
<gene>
    <name evidence="5" type="ORF">DBO85_17470</name>
</gene>
<evidence type="ECO:0000313" key="6">
    <source>
        <dbReference type="Proteomes" id="UP000244064"/>
    </source>
</evidence>
<dbReference type="GO" id="GO:0003677">
    <property type="term" value="F:DNA binding"/>
    <property type="evidence" value="ECO:0007669"/>
    <property type="project" value="UniProtKB-KW"/>
</dbReference>
<organism evidence="5 6">
    <name type="scientific">Pseudomonas mangrovi</name>
    <dbReference type="NCBI Taxonomy" id="2161748"/>
    <lineage>
        <taxon>Bacteria</taxon>
        <taxon>Pseudomonadati</taxon>
        <taxon>Pseudomonadota</taxon>
        <taxon>Gammaproteobacteria</taxon>
        <taxon>Pseudomonadales</taxon>
        <taxon>Pseudomonadaceae</taxon>
        <taxon>Pseudomonas</taxon>
    </lineage>
</organism>
<dbReference type="Gene3D" id="2.120.10.30">
    <property type="entry name" value="TolB, C-terminal domain"/>
    <property type="match status" value="1"/>
</dbReference>
<dbReference type="EMBL" id="QASN01000021">
    <property type="protein sequence ID" value="PTU73035.1"/>
    <property type="molecule type" value="Genomic_DNA"/>
</dbReference>
<keyword evidence="4" id="KW-0472">Membrane</keyword>